<dbReference type="EMBL" id="CAMXCT030000221">
    <property type="protein sequence ID" value="CAL4763028.1"/>
    <property type="molecule type" value="Genomic_DNA"/>
</dbReference>
<organism evidence="8">
    <name type="scientific">Cladocopium goreaui</name>
    <dbReference type="NCBI Taxonomy" id="2562237"/>
    <lineage>
        <taxon>Eukaryota</taxon>
        <taxon>Sar</taxon>
        <taxon>Alveolata</taxon>
        <taxon>Dinophyceae</taxon>
        <taxon>Suessiales</taxon>
        <taxon>Symbiodiniaceae</taxon>
        <taxon>Cladocopium</taxon>
    </lineage>
</organism>
<accession>A0A9P1BPP9</accession>
<dbReference type="InterPro" id="IPR018490">
    <property type="entry name" value="cNMP-bd_dom_sf"/>
</dbReference>
<comment type="caution">
    <text evidence="8">The sequence shown here is derived from an EMBL/GenBank/DDBJ whole genome shotgun (WGS) entry which is preliminary data.</text>
</comment>
<evidence type="ECO:0000256" key="5">
    <source>
        <dbReference type="SAM" id="MobiDB-lite"/>
    </source>
</evidence>
<dbReference type="InterPro" id="IPR005821">
    <property type="entry name" value="Ion_trans_dom"/>
</dbReference>
<dbReference type="SUPFAM" id="SSF81324">
    <property type="entry name" value="Voltage-gated potassium channels"/>
    <property type="match status" value="1"/>
</dbReference>
<feature type="region of interest" description="Disordered" evidence="5">
    <location>
        <begin position="89"/>
        <end position="167"/>
    </location>
</feature>
<dbReference type="EMBL" id="CAMXCT010000221">
    <property type="protein sequence ID" value="CAI3975716.1"/>
    <property type="molecule type" value="Genomic_DNA"/>
</dbReference>
<keyword evidence="3 6" id="KW-1133">Transmembrane helix</keyword>
<gene>
    <name evidence="8" type="ORF">C1SCF055_LOCUS4002</name>
</gene>
<keyword evidence="9" id="KW-0347">Helicase</keyword>
<feature type="transmembrane region" description="Helical" evidence="6">
    <location>
        <begin position="407"/>
        <end position="428"/>
    </location>
</feature>
<reference evidence="9 10" key="2">
    <citation type="submission" date="2024-05" db="EMBL/GenBank/DDBJ databases">
        <authorList>
            <person name="Chen Y."/>
            <person name="Shah S."/>
            <person name="Dougan E. K."/>
            <person name="Thang M."/>
            <person name="Chan C."/>
        </authorList>
    </citation>
    <scope>NUCLEOTIDE SEQUENCE [LARGE SCALE GENOMIC DNA]</scope>
</reference>
<feature type="transmembrane region" description="Helical" evidence="6">
    <location>
        <begin position="256"/>
        <end position="278"/>
    </location>
</feature>
<evidence type="ECO:0000256" key="3">
    <source>
        <dbReference type="ARBA" id="ARBA00022989"/>
    </source>
</evidence>
<dbReference type="GO" id="GO:0004386">
    <property type="term" value="F:helicase activity"/>
    <property type="evidence" value="ECO:0007669"/>
    <property type="project" value="UniProtKB-KW"/>
</dbReference>
<protein>
    <submittedName>
        <fullName evidence="9">Werner syndrome ATP-dependent helicase-like</fullName>
    </submittedName>
</protein>
<dbReference type="GO" id="GO:0003254">
    <property type="term" value="P:regulation of membrane depolarization"/>
    <property type="evidence" value="ECO:0007669"/>
    <property type="project" value="TreeGrafter"/>
</dbReference>
<evidence type="ECO:0000313" key="10">
    <source>
        <dbReference type="Proteomes" id="UP001152797"/>
    </source>
</evidence>
<keyword evidence="10" id="KW-1185">Reference proteome</keyword>
<keyword evidence="4 6" id="KW-0472">Membrane</keyword>
<evidence type="ECO:0000256" key="4">
    <source>
        <dbReference type="ARBA" id="ARBA00023136"/>
    </source>
</evidence>
<feature type="region of interest" description="Disordered" evidence="5">
    <location>
        <begin position="1"/>
        <end position="25"/>
    </location>
</feature>
<evidence type="ECO:0000313" key="8">
    <source>
        <dbReference type="EMBL" id="CAI3975716.1"/>
    </source>
</evidence>
<dbReference type="PANTHER" id="PTHR45689:SF5">
    <property type="entry name" value="I[[H]] CHANNEL, ISOFORM E"/>
    <property type="match status" value="1"/>
</dbReference>
<keyword evidence="9" id="KW-0378">Hydrolase</keyword>
<keyword evidence="2 6" id="KW-0812">Transmembrane</keyword>
<feature type="transmembrane region" description="Helical" evidence="6">
    <location>
        <begin position="290"/>
        <end position="313"/>
    </location>
</feature>
<dbReference type="OrthoDB" id="442031at2759"/>
<dbReference type="SUPFAM" id="SSF51206">
    <property type="entry name" value="cAMP-binding domain-like"/>
    <property type="match status" value="1"/>
</dbReference>
<evidence type="ECO:0000259" key="7">
    <source>
        <dbReference type="Pfam" id="PF00520"/>
    </source>
</evidence>
<dbReference type="PANTHER" id="PTHR45689">
    <property type="entry name" value="I[[H]] CHANNEL, ISOFORM E"/>
    <property type="match status" value="1"/>
</dbReference>
<dbReference type="GO" id="GO:0035725">
    <property type="term" value="P:sodium ion transmembrane transport"/>
    <property type="evidence" value="ECO:0007669"/>
    <property type="project" value="TreeGrafter"/>
</dbReference>
<dbReference type="Proteomes" id="UP001152797">
    <property type="component" value="Unassembled WGS sequence"/>
</dbReference>
<sequence>MAVTILSLPDEEPPSIGSHGHASPALSAHSFAPELRAELREEFTSPKSPFLQIFTQMEVLHKELLAAYQEEVGEHSGLSVLPELIPKHFKLPQGSGDKGDDENQVEEKQEKQEKLPEKLSKTKSKTGSHTSLHLPGEVDMPHMVPAASGRSSLESNMSASQNPSKMSNKLMKKAREATVNMECQIEADSLDSALQIREEWDLPEEKLLDLKRLQRRMSIGSLAGMQQVTVKRQYLVRSVKEDLPCYIVHPHSYKRLVWDCLAIFAIIFETTISPLHLYRMNHSMQLTAETMQWVASAFWTLDIPASFFTAVYVNDVLRFRMRDIALNYLKSWCLYDVLMLAGDVVVLAMSETDVQAGVLRVARTRRLFRLLRVFQTIRLWKVLQGFPSLQNQLTALRARFGSLTQPVISLGLLMAFAVHVLGSLWFAAGDTEGGWVREENLHETSLAHQYIRSLEWSVSKLPPSALKSTVELNTAAERWLGIFGTCMALLTGSLFISVLTNTMAEVARERTRTTKILQAVRRYCHTYSISYAYTRQMKRYVEREHRRNEIQCHMSLLQTLPEGMVRELFQEARSRTLHAHAFFKEIGLSDPGMELNLCSQAVNELYYLAGDVIFDTTSKAEGMYQIAAGQGIYFFWSQSEPLGTRRRKDSLDFIRFQGVFGGASARSQTAFPMVQTSVEARGYVAEAALWVKAWRHQGQLQALIESRALLVSTDLLFKVLQGYANCMANTVVYARCFVQELNKTARLCKQVTDLPLAPLQHNEGEKKRSRSGSITSILFPPKIVQPESR</sequence>
<dbReference type="GO" id="GO:0098855">
    <property type="term" value="C:HCN channel complex"/>
    <property type="evidence" value="ECO:0007669"/>
    <property type="project" value="TreeGrafter"/>
</dbReference>
<keyword evidence="9" id="KW-0547">Nucleotide-binding</keyword>
<feature type="compositionally biased region" description="Basic and acidic residues" evidence="5">
    <location>
        <begin position="105"/>
        <end position="120"/>
    </location>
</feature>
<dbReference type="AlphaFoldDB" id="A0A9P1BPP9"/>
<dbReference type="InterPro" id="IPR051413">
    <property type="entry name" value="K/Na_HCN_channel"/>
</dbReference>
<keyword evidence="9" id="KW-0067">ATP-binding</keyword>
<feature type="transmembrane region" description="Helical" evidence="6">
    <location>
        <begin position="479"/>
        <end position="500"/>
    </location>
</feature>
<dbReference type="Gene3D" id="1.10.287.70">
    <property type="match status" value="1"/>
</dbReference>
<evidence type="ECO:0000256" key="6">
    <source>
        <dbReference type="SAM" id="Phobius"/>
    </source>
</evidence>
<feature type="domain" description="Ion transport" evidence="7">
    <location>
        <begin position="257"/>
        <end position="509"/>
    </location>
</feature>
<dbReference type="EMBL" id="CAMXCT020000221">
    <property type="protein sequence ID" value="CAL1129091.1"/>
    <property type="molecule type" value="Genomic_DNA"/>
</dbReference>
<evidence type="ECO:0000313" key="9">
    <source>
        <dbReference type="EMBL" id="CAL4763028.1"/>
    </source>
</evidence>
<evidence type="ECO:0000256" key="2">
    <source>
        <dbReference type="ARBA" id="ARBA00022692"/>
    </source>
</evidence>
<reference evidence="8" key="1">
    <citation type="submission" date="2022-10" db="EMBL/GenBank/DDBJ databases">
        <authorList>
            <person name="Chen Y."/>
            <person name="Dougan E. K."/>
            <person name="Chan C."/>
            <person name="Rhodes N."/>
            <person name="Thang M."/>
        </authorList>
    </citation>
    <scope>NUCLEOTIDE SEQUENCE</scope>
</reference>
<name>A0A9P1BPP9_9DINO</name>
<comment type="subcellular location">
    <subcellularLocation>
        <location evidence="1">Membrane</location>
        <topology evidence="1">Multi-pass membrane protein</topology>
    </subcellularLocation>
</comment>
<proteinExistence type="predicted"/>
<feature type="compositionally biased region" description="Polar residues" evidence="5">
    <location>
        <begin position="149"/>
        <end position="167"/>
    </location>
</feature>
<dbReference type="GO" id="GO:0005249">
    <property type="term" value="F:voltage-gated potassium channel activity"/>
    <property type="evidence" value="ECO:0007669"/>
    <property type="project" value="TreeGrafter"/>
</dbReference>
<dbReference type="Pfam" id="PF00520">
    <property type="entry name" value="Ion_trans"/>
    <property type="match status" value="1"/>
</dbReference>
<evidence type="ECO:0000256" key="1">
    <source>
        <dbReference type="ARBA" id="ARBA00004141"/>
    </source>
</evidence>